<evidence type="ECO:0000259" key="1">
    <source>
        <dbReference type="Pfam" id="PF11350"/>
    </source>
</evidence>
<sequence>MLRRWGAATTALVMVLTIAGAGLALADDITVPRDRGRVAIAASLPLQIDAGNGLQPSSRRRLTASEREIALFFGGAGLLVSSDPSPGPDCAGLPPLYCTALPDVEPSVAVLAADQVGINTDETITRLAAGCLTAGPSTPASSTTVVDRNGPLLGTGERVYKYRIEVEDGLPVDPGCLSTYVGLVLGDRRSWIGARNVSFQQTSGSDYNFRIVFASPNLTDRLCLPLRTGGKLSCRSGNRVVLNFMRWESGGDAFGDDLATYRTYLLNHEVGHRIGKNHRSCGGVGEPAPVMAQQTKGVGACTANGWPLEREL</sequence>
<organism evidence="2">
    <name type="scientific">hydrothermal vent metagenome</name>
    <dbReference type="NCBI Taxonomy" id="652676"/>
    <lineage>
        <taxon>unclassified sequences</taxon>
        <taxon>metagenomes</taxon>
        <taxon>ecological metagenomes</taxon>
    </lineage>
</organism>
<dbReference type="EMBL" id="UOEK01000364">
    <property type="protein sequence ID" value="VAW06672.1"/>
    <property type="molecule type" value="Genomic_DNA"/>
</dbReference>
<dbReference type="AlphaFoldDB" id="A0A3B0SWH9"/>
<proteinExistence type="predicted"/>
<feature type="domain" description="DUF3152" evidence="1">
    <location>
        <begin position="143"/>
        <end position="298"/>
    </location>
</feature>
<name>A0A3B0SWH9_9ZZZZ</name>
<accession>A0A3B0SWH9</accession>
<evidence type="ECO:0000313" key="2">
    <source>
        <dbReference type="EMBL" id="VAW06672.1"/>
    </source>
</evidence>
<protein>
    <recommendedName>
        <fullName evidence="1">DUF3152 domain-containing protein</fullName>
    </recommendedName>
</protein>
<dbReference type="SUPFAM" id="SSF55486">
    <property type="entry name" value="Metalloproteases ('zincins'), catalytic domain"/>
    <property type="match status" value="1"/>
</dbReference>
<gene>
    <name evidence="2" type="ORF">MNBD_ACTINO02-2797</name>
</gene>
<dbReference type="InterPro" id="IPR022603">
    <property type="entry name" value="DUF3152"/>
</dbReference>
<reference evidence="2" key="1">
    <citation type="submission" date="2018-06" db="EMBL/GenBank/DDBJ databases">
        <authorList>
            <person name="Zhirakovskaya E."/>
        </authorList>
    </citation>
    <scope>NUCLEOTIDE SEQUENCE</scope>
</reference>
<dbReference type="Pfam" id="PF11350">
    <property type="entry name" value="DUF3152"/>
    <property type="match status" value="1"/>
</dbReference>